<dbReference type="EMBL" id="JAKROA010000008">
    <property type="protein sequence ID" value="KAL5105477.1"/>
    <property type="molecule type" value="Genomic_DNA"/>
</dbReference>
<proteinExistence type="predicted"/>
<feature type="compositionally biased region" description="Polar residues" evidence="1">
    <location>
        <begin position="8"/>
        <end position="17"/>
    </location>
</feature>
<evidence type="ECO:0000313" key="2">
    <source>
        <dbReference type="EMBL" id="KAL5105477.1"/>
    </source>
</evidence>
<evidence type="ECO:0000256" key="1">
    <source>
        <dbReference type="SAM" id="MobiDB-lite"/>
    </source>
</evidence>
<feature type="region of interest" description="Disordered" evidence="1">
    <location>
        <begin position="1"/>
        <end position="27"/>
    </location>
</feature>
<gene>
    <name evidence="2" type="ORF">TcWFU_005474</name>
</gene>
<reference evidence="2 3" key="1">
    <citation type="journal article" date="2022" name="Front. Cell. Infect. Microbiol.">
        <title>The Genomes of Two Strains of Taenia crassiceps the Animal Model for the Study of Human Cysticercosis.</title>
        <authorList>
            <person name="Bobes R.J."/>
            <person name="Estrada K."/>
            <person name="Rios-Valencia D.G."/>
            <person name="Calderon-Gallegos A."/>
            <person name="de la Torre P."/>
            <person name="Carrero J.C."/>
            <person name="Sanchez-Flores A."/>
            <person name="Laclette J.P."/>
        </authorList>
    </citation>
    <scope>NUCLEOTIDE SEQUENCE [LARGE SCALE GENOMIC DNA]</scope>
    <source>
        <strain evidence="2">WFUcys</strain>
    </source>
</reference>
<name>A0ABR4Q732_9CEST</name>
<accession>A0ABR4Q732</accession>
<evidence type="ECO:0000313" key="3">
    <source>
        <dbReference type="Proteomes" id="UP001651158"/>
    </source>
</evidence>
<organism evidence="2 3">
    <name type="scientific">Taenia crassiceps</name>
    <dbReference type="NCBI Taxonomy" id="6207"/>
    <lineage>
        <taxon>Eukaryota</taxon>
        <taxon>Metazoa</taxon>
        <taxon>Spiralia</taxon>
        <taxon>Lophotrochozoa</taxon>
        <taxon>Platyhelminthes</taxon>
        <taxon>Cestoda</taxon>
        <taxon>Eucestoda</taxon>
        <taxon>Cyclophyllidea</taxon>
        <taxon>Taeniidae</taxon>
        <taxon>Taenia</taxon>
    </lineage>
</organism>
<sequence length="75" mass="8721">MPPLFVKSSFSELPQQHDQSRSPPLPRLRRYLHLLESRRGGHRTGTLQRLRCVQPDTKAPHLGDLSTHECLRDLR</sequence>
<keyword evidence="3" id="KW-1185">Reference proteome</keyword>
<dbReference type="Proteomes" id="UP001651158">
    <property type="component" value="Unassembled WGS sequence"/>
</dbReference>
<comment type="caution">
    <text evidence="2">The sequence shown here is derived from an EMBL/GenBank/DDBJ whole genome shotgun (WGS) entry which is preliminary data.</text>
</comment>
<protein>
    <submittedName>
        <fullName evidence="2">Uncharacterized protein</fullName>
    </submittedName>
</protein>